<evidence type="ECO:0000313" key="3">
    <source>
        <dbReference type="EMBL" id="PWV80939.1"/>
    </source>
</evidence>
<proteinExistence type="predicted"/>
<accession>A0A317P049</accession>
<dbReference type="GO" id="GO:0003677">
    <property type="term" value="F:DNA binding"/>
    <property type="evidence" value="ECO:0007669"/>
    <property type="project" value="UniProtKB-KW"/>
</dbReference>
<comment type="caution">
    <text evidence="3">The sequence shown here is derived from an EMBL/GenBank/DDBJ whole genome shotgun (WGS) entry which is preliminary data.</text>
</comment>
<keyword evidence="1 3" id="KW-0238">DNA-binding</keyword>
<keyword evidence="4" id="KW-1185">Reference proteome</keyword>
<dbReference type="AlphaFoldDB" id="A0A317P049"/>
<sequence length="311" mass="34289">MDDDTLCTIGQAAARTGLTVKAIRFYADREVVAPTMIDRAGHRRYDAAALARLELVRTLRALGIDLATVRRVLAREASMAEVAGAHADALDVEIRTLRVRRAVLRAVAAKEPTTLEMDLMHRLAALSAAERHRLIQEFVDDTFGRHAGNPAMADLVRAAVPELPDDPTPDQLAAWMELAELVRDEEFREAVRGMAEYQARERAAGDATGLHHELTTEVLARVGAAVEAGIAPDSAAAATVVDALTNRYAITFGRPDDLTLRRWILERLEVADDPRVHRYWRLLGTVNGWPEQPDPAPVFTWFARALRAATP</sequence>
<dbReference type="CDD" id="cd00592">
    <property type="entry name" value="HTH_MerR-like"/>
    <property type="match status" value="1"/>
</dbReference>
<evidence type="ECO:0000259" key="2">
    <source>
        <dbReference type="PROSITE" id="PS50937"/>
    </source>
</evidence>
<dbReference type="PRINTS" id="PR00040">
    <property type="entry name" value="HTHMERR"/>
</dbReference>
<dbReference type="EMBL" id="QGTL01000001">
    <property type="protein sequence ID" value="PWV80939.1"/>
    <property type="molecule type" value="Genomic_DNA"/>
</dbReference>
<name>A0A317P049_9NOCA</name>
<dbReference type="InterPro" id="IPR009061">
    <property type="entry name" value="DNA-bd_dom_put_sf"/>
</dbReference>
<dbReference type="SUPFAM" id="SSF46955">
    <property type="entry name" value="Putative DNA-binding domain"/>
    <property type="match status" value="1"/>
</dbReference>
<protein>
    <submittedName>
        <fullName evidence="3">DNA-binding transcriptional MerR regulator</fullName>
    </submittedName>
</protein>
<gene>
    <name evidence="3" type="ORF">DFR69_101275</name>
</gene>
<dbReference type="InterPro" id="IPR000551">
    <property type="entry name" value="MerR-type_HTH_dom"/>
</dbReference>
<evidence type="ECO:0000256" key="1">
    <source>
        <dbReference type="ARBA" id="ARBA00023125"/>
    </source>
</evidence>
<dbReference type="Gene3D" id="1.10.1660.10">
    <property type="match status" value="1"/>
</dbReference>
<dbReference type="Pfam" id="PF13411">
    <property type="entry name" value="MerR_1"/>
    <property type="match status" value="1"/>
</dbReference>
<dbReference type="InterPro" id="IPR047057">
    <property type="entry name" value="MerR_fam"/>
</dbReference>
<dbReference type="PROSITE" id="PS50937">
    <property type="entry name" value="HTH_MERR_2"/>
    <property type="match status" value="1"/>
</dbReference>
<feature type="domain" description="HTH merR-type" evidence="2">
    <location>
        <begin position="6"/>
        <end position="75"/>
    </location>
</feature>
<evidence type="ECO:0000313" key="4">
    <source>
        <dbReference type="Proteomes" id="UP000246410"/>
    </source>
</evidence>
<dbReference type="PANTHER" id="PTHR30204">
    <property type="entry name" value="REDOX-CYCLING DRUG-SENSING TRANSCRIPTIONAL ACTIVATOR SOXR"/>
    <property type="match status" value="1"/>
</dbReference>
<dbReference type="RefSeq" id="WP_110035554.1">
    <property type="nucleotide sequence ID" value="NZ_QGTL01000001.1"/>
</dbReference>
<dbReference type="GO" id="GO:0003700">
    <property type="term" value="F:DNA-binding transcription factor activity"/>
    <property type="evidence" value="ECO:0007669"/>
    <property type="project" value="InterPro"/>
</dbReference>
<reference evidence="3 4" key="1">
    <citation type="submission" date="2018-05" db="EMBL/GenBank/DDBJ databases">
        <title>Genomic Encyclopedia of Type Strains, Phase IV (KMG-IV): sequencing the most valuable type-strain genomes for metagenomic binning, comparative biology and taxonomic classification.</title>
        <authorList>
            <person name="Goeker M."/>
        </authorList>
    </citation>
    <scope>NUCLEOTIDE SEQUENCE [LARGE SCALE GENOMIC DNA]</scope>
    <source>
        <strain evidence="3 4">DSM 44717</strain>
    </source>
</reference>
<dbReference type="SMART" id="SM00422">
    <property type="entry name" value="HTH_MERR"/>
    <property type="match status" value="1"/>
</dbReference>
<dbReference type="Proteomes" id="UP000246410">
    <property type="component" value="Unassembled WGS sequence"/>
</dbReference>
<dbReference type="PANTHER" id="PTHR30204:SF93">
    <property type="entry name" value="HTH MERR-TYPE DOMAIN-CONTAINING PROTEIN"/>
    <property type="match status" value="1"/>
</dbReference>
<organism evidence="3 4">
    <name type="scientific">Nocardia neocaledoniensis</name>
    <dbReference type="NCBI Taxonomy" id="236511"/>
    <lineage>
        <taxon>Bacteria</taxon>
        <taxon>Bacillati</taxon>
        <taxon>Actinomycetota</taxon>
        <taxon>Actinomycetes</taxon>
        <taxon>Mycobacteriales</taxon>
        <taxon>Nocardiaceae</taxon>
        <taxon>Nocardia</taxon>
    </lineage>
</organism>